<evidence type="ECO:0000256" key="1">
    <source>
        <dbReference type="SAM" id="MobiDB-lite"/>
    </source>
</evidence>
<sequence>MMENKQDQLQAHFESIVGSLEEHEEALFNPFAEIITAEAMKDLKGIKNPLAKVVILRQELGLGEDGESWEEKSMKMADEYEAMATIYATPRRLFMETRRLRRSLPMRSRNGETGSEESVQSQTAKGNSRRRTL</sequence>
<comment type="caution">
    <text evidence="2">The sequence shown here is derived from an EMBL/GenBank/DDBJ whole genome shotgun (WGS) entry which is preliminary data.</text>
</comment>
<protein>
    <submittedName>
        <fullName evidence="2">Uncharacterized protein</fullName>
    </submittedName>
</protein>
<reference evidence="2" key="1">
    <citation type="submission" date="2022-11" db="EMBL/GenBank/DDBJ databases">
        <title>Genome Resource of Sclerotinia nivalis Strain SnTB1, a Plant Pathogen Isolated from American Ginseng.</title>
        <authorList>
            <person name="Fan S."/>
        </authorList>
    </citation>
    <scope>NUCLEOTIDE SEQUENCE</scope>
    <source>
        <strain evidence="2">SnTB1</strain>
    </source>
</reference>
<evidence type="ECO:0000313" key="2">
    <source>
        <dbReference type="EMBL" id="KAJ8060659.1"/>
    </source>
</evidence>
<dbReference type="AlphaFoldDB" id="A0A9X0AD69"/>
<gene>
    <name evidence="2" type="ORF">OCU04_010967</name>
</gene>
<accession>A0A9X0AD69</accession>
<proteinExistence type="predicted"/>
<dbReference type="EMBL" id="JAPEIS010000013">
    <property type="protein sequence ID" value="KAJ8060659.1"/>
    <property type="molecule type" value="Genomic_DNA"/>
</dbReference>
<name>A0A9X0AD69_9HELO</name>
<dbReference type="Proteomes" id="UP001152300">
    <property type="component" value="Unassembled WGS sequence"/>
</dbReference>
<organism evidence="2 3">
    <name type="scientific">Sclerotinia nivalis</name>
    <dbReference type="NCBI Taxonomy" id="352851"/>
    <lineage>
        <taxon>Eukaryota</taxon>
        <taxon>Fungi</taxon>
        <taxon>Dikarya</taxon>
        <taxon>Ascomycota</taxon>
        <taxon>Pezizomycotina</taxon>
        <taxon>Leotiomycetes</taxon>
        <taxon>Helotiales</taxon>
        <taxon>Sclerotiniaceae</taxon>
        <taxon>Sclerotinia</taxon>
    </lineage>
</organism>
<feature type="region of interest" description="Disordered" evidence="1">
    <location>
        <begin position="100"/>
        <end position="133"/>
    </location>
</feature>
<keyword evidence="3" id="KW-1185">Reference proteome</keyword>
<evidence type="ECO:0000313" key="3">
    <source>
        <dbReference type="Proteomes" id="UP001152300"/>
    </source>
</evidence>
<feature type="compositionally biased region" description="Polar residues" evidence="1">
    <location>
        <begin position="111"/>
        <end position="126"/>
    </location>
</feature>